<evidence type="ECO:0000313" key="10">
    <source>
        <dbReference type="EMBL" id="JAB59314.1"/>
    </source>
</evidence>
<name>U5EWI3_9DIPT</name>
<dbReference type="EMBL" id="GANO01000557">
    <property type="protein sequence ID" value="JAB59314.1"/>
    <property type="molecule type" value="mRNA"/>
</dbReference>
<dbReference type="GO" id="GO:0000139">
    <property type="term" value="C:Golgi membrane"/>
    <property type="evidence" value="ECO:0007669"/>
    <property type="project" value="UniProtKB-SubCell"/>
</dbReference>
<dbReference type="AlphaFoldDB" id="U5EWI3"/>
<keyword evidence="7" id="KW-0472">Membrane</keyword>
<dbReference type="InterPro" id="IPR019335">
    <property type="entry name" value="COG7"/>
</dbReference>
<keyword evidence="6" id="KW-0333">Golgi apparatus</keyword>
<evidence type="ECO:0000256" key="2">
    <source>
        <dbReference type="ARBA" id="ARBA00005831"/>
    </source>
</evidence>
<reference evidence="10" key="1">
    <citation type="journal article" date="2014" name="Insect Biochem. Mol. Biol.">
        <title>An insight into the sialome of the frog biting fly, Corethrella appendiculata.</title>
        <authorList>
            <person name="Ribeiro J.M.C."/>
            <person name="Chagas A.C."/>
            <person name="Pham V.M."/>
            <person name="Lounibos L.P."/>
            <person name="Calvo E."/>
        </authorList>
    </citation>
    <scope>NUCLEOTIDE SEQUENCE</scope>
    <source>
        <tissue evidence="10">Salivary glands</tissue>
    </source>
</reference>
<evidence type="ECO:0000256" key="1">
    <source>
        <dbReference type="ARBA" id="ARBA00004395"/>
    </source>
</evidence>
<keyword evidence="9" id="KW-0175">Coiled coil</keyword>
<evidence type="ECO:0000256" key="3">
    <source>
        <dbReference type="ARBA" id="ARBA00020984"/>
    </source>
</evidence>
<comment type="similarity">
    <text evidence="2">Belongs to the COG7 family.</text>
</comment>
<comment type="subcellular location">
    <subcellularLocation>
        <location evidence="1">Golgi apparatus membrane</location>
        <topology evidence="1">Peripheral membrane protein</topology>
    </subcellularLocation>
</comment>
<sequence>MDISAFSDDNFDAAEWINKTYKNSENSQSKDVFVSSKLRKLQLYVQQVNSALEDTSQQVIQNMPRIMKEATVLAAETETLRKTMNGVQNEIAKVQRETSALGKLERLDDLKSKLQNAKQALQETDGWGKLTSELDDLLERNDINLSSEKLLALQKSLAAQQGLPGQLEREIQVEDFKNRLEAIASPFVVQCFTSGDVEQSKKYVTIFNTMDRLSQLKQYYRTVQKNLLQQNWIEITDAAENSGSNRFLRDFYDLLIEFFHKQQKWCQQVFDTNSEPILLISELLVSLQPNRESVILSALKRTSDKLETIKELSDANLYLGSSFIRILSTQQHSNDSIAALCESIYNYFHIFIKQYSNMEQSWLSTNLNELTLNENTAAETIRNLEISNAKVIQWIDKSMQRCSDITQNCAIASMINVLQQFLKKYLENFKKAQLKLQASRSINEDWSLLQLCINLLQRLGELQVYVVSIEKRLTASIVEKNSQTIQNCGNFEYKIIGKRDENEFAKLVTLIKEKEISTFTPNDEGNYKNYLLEQVFEVIKKICIEIHDTTLSTAFSPAENYFKNIDLSESVGNSSTIGASSSADDVELPDYSFAPQEYITQIGQYLLTLPQHLEPLLLSPSEPLKIALKLSDDKYSRNTPSADILLSLISEECCALYQENINRVSSLSGSASKQLAIDIEYLGSVLEELGLTLNTHLNQTAQLLRAPNEKYLQLSSGCDPRLVTFIRQIRNIPSTV</sequence>
<organism evidence="10">
    <name type="scientific">Corethrella appendiculata</name>
    <dbReference type="NCBI Taxonomy" id="1370023"/>
    <lineage>
        <taxon>Eukaryota</taxon>
        <taxon>Metazoa</taxon>
        <taxon>Ecdysozoa</taxon>
        <taxon>Arthropoda</taxon>
        <taxon>Hexapoda</taxon>
        <taxon>Insecta</taxon>
        <taxon>Pterygota</taxon>
        <taxon>Neoptera</taxon>
        <taxon>Endopterygota</taxon>
        <taxon>Diptera</taxon>
        <taxon>Nematocera</taxon>
        <taxon>Culicoidea</taxon>
        <taxon>Chaoboridae</taxon>
        <taxon>Corethrella</taxon>
    </lineage>
</organism>
<accession>U5EWI3</accession>
<evidence type="ECO:0000256" key="6">
    <source>
        <dbReference type="ARBA" id="ARBA00023034"/>
    </source>
</evidence>
<evidence type="ECO:0000256" key="9">
    <source>
        <dbReference type="SAM" id="Coils"/>
    </source>
</evidence>
<dbReference type="GO" id="GO:0006886">
    <property type="term" value="P:intracellular protein transport"/>
    <property type="evidence" value="ECO:0007669"/>
    <property type="project" value="InterPro"/>
</dbReference>
<dbReference type="GO" id="GO:0007030">
    <property type="term" value="P:Golgi organization"/>
    <property type="evidence" value="ECO:0007669"/>
    <property type="project" value="TreeGrafter"/>
</dbReference>
<dbReference type="PANTHER" id="PTHR21443:SF0">
    <property type="entry name" value="CONSERVED OLIGOMERIC GOLGI COMPLEX SUBUNIT 7"/>
    <property type="match status" value="1"/>
</dbReference>
<feature type="coiled-coil region" evidence="9">
    <location>
        <begin position="77"/>
        <end position="124"/>
    </location>
</feature>
<dbReference type="Pfam" id="PF10191">
    <property type="entry name" value="COG7"/>
    <property type="match status" value="1"/>
</dbReference>
<keyword evidence="4" id="KW-0813">Transport</keyword>
<dbReference type="GO" id="GO:0017119">
    <property type="term" value="C:Golgi transport complex"/>
    <property type="evidence" value="ECO:0007669"/>
    <property type="project" value="InterPro"/>
</dbReference>
<proteinExistence type="evidence at transcript level"/>
<protein>
    <recommendedName>
        <fullName evidence="3">Conserved oligomeric Golgi complex subunit 7</fullName>
    </recommendedName>
    <alternativeName>
        <fullName evidence="8">Component of oligomeric Golgi complex 7</fullName>
    </alternativeName>
</protein>
<evidence type="ECO:0000256" key="7">
    <source>
        <dbReference type="ARBA" id="ARBA00023136"/>
    </source>
</evidence>
<keyword evidence="5" id="KW-0653">Protein transport</keyword>
<evidence type="ECO:0000256" key="5">
    <source>
        <dbReference type="ARBA" id="ARBA00022927"/>
    </source>
</evidence>
<dbReference type="GO" id="GO:0006890">
    <property type="term" value="P:retrograde vesicle-mediated transport, Golgi to endoplasmic reticulum"/>
    <property type="evidence" value="ECO:0007669"/>
    <property type="project" value="TreeGrafter"/>
</dbReference>
<evidence type="ECO:0000256" key="4">
    <source>
        <dbReference type="ARBA" id="ARBA00022448"/>
    </source>
</evidence>
<evidence type="ECO:0000256" key="8">
    <source>
        <dbReference type="ARBA" id="ARBA00031345"/>
    </source>
</evidence>
<dbReference type="PANTHER" id="PTHR21443">
    <property type="entry name" value="CONSERVED OLIGOMERIC GOLGI COMPLEX COMPONENT 7"/>
    <property type="match status" value="1"/>
</dbReference>